<feature type="domain" description="Rhamnogalacturonase A/B/Epimerase-like pectate lyase" evidence="1">
    <location>
        <begin position="28"/>
        <end position="97"/>
    </location>
</feature>
<dbReference type="RefSeq" id="WP_126029289.1">
    <property type="nucleotide sequence ID" value="NZ_QXGJ01000001.1"/>
</dbReference>
<comment type="caution">
    <text evidence="2">The sequence shown here is derived from an EMBL/GenBank/DDBJ whole genome shotgun (WGS) entry which is preliminary data.</text>
</comment>
<keyword evidence="3" id="KW-1185">Reference proteome</keyword>
<accession>A0A430FIP3</accession>
<dbReference type="Gene3D" id="2.160.20.10">
    <property type="entry name" value="Single-stranded right-handed beta-helix, Pectin lyase-like"/>
    <property type="match status" value="1"/>
</dbReference>
<gene>
    <name evidence="2" type="ORF">D2E23_0370</name>
</gene>
<organism evidence="2 3">
    <name type="scientific">Bifidobacterium callimiconis</name>
    <dbReference type="NCBI Taxonomy" id="2306973"/>
    <lineage>
        <taxon>Bacteria</taxon>
        <taxon>Bacillati</taxon>
        <taxon>Actinomycetota</taxon>
        <taxon>Actinomycetes</taxon>
        <taxon>Bifidobacteriales</taxon>
        <taxon>Bifidobacteriaceae</taxon>
        <taxon>Bifidobacterium</taxon>
    </lineage>
</organism>
<evidence type="ECO:0000313" key="2">
    <source>
        <dbReference type="EMBL" id="RSX52642.1"/>
    </source>
</evidence>
<dbReference type="InterPro" id="IPR011050">
    <property type="entry name" value="Pectin_lyase_fold/virulence"/>
</dbReference>
<dbReference type="SUPFAM" id="SSF51126">
    <property type="entry name" value="Pectin lyase-like"/>
    <property type="match status" value="1"/>
</dbReference>
<dbReference type="Proteomes" id="UP000288607">
    <property type="component" value="Unassembled WGS sequence"/>
</dbReference>
<dbReference type="AlphaFoldDB" id="A0A430FIP3"/>
<dbReference type="InterPro" id="IPR024535">
    <property type="entry name" value="RHGA/B-epi-like_pectate_lyase"/>
</dbReference>
<dbReference type="EMBL" id="QXGJ01000001">
    <property type="protein sequence ID" value="RSX52642.1"/>
    <property type="molecule type" value="Genomic_DNA"/>
</dbReference>
<evidence type="ECO:0000259" key="1">
    <source>
        <dbReference type="Pfam" id="PF12708"/>
    </source>
</evidence>
<protein>
    <submittedName>
        <fullName evidence="2">Endopolygalacturonase</fullName>
    </submittedName>
</protein>
<evidence type="ECO:0000313" key="3">
    <source>
        <dbReference type="Proteomes" id="UP000288607"/>
    </source>
</evidence>
<dbReference type="Pfam" id="PF12708">
    <property type="entry name" value="Pect-lyase_RHGA_epim"/>
    <property type="match status" value="1"/>
</dbReference>
<reference evidence="2 3" key="1">
    <citation type="submission" date="2018-09" db="EMBL/GenBank/DDBJ databases">
        <title>Characterization of the phylogenetic diversity of five novel species belonging to the genus Bifidobacterium.</title>
        <authorList>
            <person name="Lugli G.A."/>
            <person name="Duranti S."/>
            <person name="Milani C."/>
        </authorList>
    </citation>
    <scope>NUCLEOTIDE SEQUENCE [LARGE SCALE GENOMIC DNA]</scope>
    <source>
        <strain evidence="2 3">2028B</strain>
    </source>
</reference>
<sequence>MARVWRRGELITSERLTSLERRAQPGSVSVMDHGAVGDGLADDTAAFEEAIRSAGVGGAVWVPAGTYLLSRPLTLPYGSVLHGDATYVSSDHANGATLDFSACRQSGVTLIRSDGEVRGLRVVSDSIGFDIDRTRPGTDARGDWCRSTVLRPDVNGVSARGVRDCLISGMSGTGVAVAQYQTCTGCQIQSCGLGASMGADSMLTRSRIYTCVDAVNVTWNDLVSDVRIDEIAHDAILVTGNNSNLCNISADFIGEAIIHVRAGACHAVNVQGVRCAVNHWRTDTTAGREGAAVVIDTATWNASRIELTGVGGDATYLDEDETPRRFCWPHAIEYRHTGSGSPMFGPVDLTILSDSWWRPTPADGPLPADHVPSMDDLARILTVSDTVPAGTPIPLWIHTSRCTWDGHRLTASLEAAAIRTI</sequence>
<name>A0A430FIP3_9BIFI</name>
<dbReference type="InterPro" id="IPR012334">
    <property type="entry name" value="Pectin_lyas_fold"/>
</dbReference>
<proteinExistence type="predicted"/>
<dbReference type="OrthoDB" id="5461292at2"/>